<dbReference type="KEGG" id="gsh:117347152"/>
<dbReference type="SUPFAM" id="SSF56112">
    <property type="entry name" value="Protein kinase-like (PK-like)"/>
    <property type="match status" value="1"/>
</dbReference>
<dbReference type="OrthoDB" id="4062651at2759"/>
<dbReference type="FunFam" id="3.30.200.20:FF:000494">
    <property type="entry name" value="serine/threonine-protein kinase WNK2 isoform X2"/>
    <property type="match status" value="1"/>
</dbReference>
<feature type="compositionally biased region" description="Polar residues" evidence="14">
    <location>
        <begin position="1438"/>
        <end position="1447"/>
    </location>
</feature>
<feature type="region of interest" description="Disordered" evidence="14">
    <location>
        <begin position="828"/>
        <end position="847"/>
    </location>
</feature>
<keyword evidence="16" id="KW-1185">Reference proteome</keyword>
<feature type="compositionally biased region" description="Polar residues" evidence="14">
    <location>
        <begin position="556"/>
        <end position="568"/>
    </location>
</feature>
<evidence type="ECO:0000313" key="16">
    <source>
        <dbReference type="Proteomes" id="UP000515159"/>
    </source>
</evidence>
<dbReference type="GO" id="GO:0004674">
    <property type="term" value="F:protein serine/threonine kinase activity"/>
    <property type="evidence" value="ECO:0007669"/>
    <property type="project" value="UniProtKB-KW"/>
</dbReference>
<feature type="coiled-coil region" evidence="13">
    <location>
        <begin position="494"/>
        <end position="535"/>
    </location>
</feature>
<dbReference type="Gene3D" id="3.30.200.20">
    <property type="entry name" value="Phosphorylase Kinase, domain 1"/>
    <property type="match status" value="1"/>
</dbReference>
<keyword evidence="8" id="KW-0547">Nucleotide-binding</keyword>
<evidence type="ECO:0000313" key="17">
    <source>
        <dbReference type="RefSeq" id="XP_033773504.1"/>
    </source>
</evidence>
<comment type="subcellular location">
    <subcellularLocation>
        <location evidence="2">Cytoplasm</location>
    </subcellularLocation>
</comment>
<dbReference type="FunFam" id="3.10.20.90:FF:000007">
    <property type="entry name" value="Serine/threonine-protein kinase WNK1 isoform 1"/>
    <property type="match status" value="1"/>
</dbReference>
<feature type="region of interest" description="Disordered" evidence="14">
    <location>
        <begin position="918"/>
        <end position="951"/>
    </location>
</feature>
<dbReference type="GeneID" id="117347152"/>
<comment type="catalytic activity">
    <reaction evidence="12">
        <text>L-seryl-[protein] + ATP = O-phospho-L-seryl-[protein] + ADP + H(+)</text>
        <dbReference type="Rhea" id="RHEA:17989"/>
        <dbReference type="Rhea" id="RHEA-COMP:9863"/>
        <dbReference type="Rhea" id="RHEA-COMP:11604"/>
        <dbReference type="ChEBI" id="CHEBI:15378"/>
        <dbReference type="ChEBI" id="CHEBI:29999"/>
        <dbReference type="ChEBI" id="CHEBI:30616"/>
        <dbReference type="ChEBI" id="CHEBI:83421"/>
        <dbReference type="ChEBI" id="CHEBI:456216"/>
        <dbReference type="EC" id="2.7.11.1"/>
    </reaction>
</comment>
<dbReference type="FunFam" id="1.10.510.10:FF:000006">
    <property type="entry name" value="Serine/threonine-protein kinase WNK1 isoform 2"/>
    <property type="match status" value="1"/>
</dbReference>
<accession>A0A6P8NRR6</accession>
<evidence type="ECO:0000256" key="2">
    <source>
        <dbReference type="ARBA" id="ARBA00004496"/>
    </source>
</evidence>
<feature type="region of interest" description="Disordered" evidence="14">
    <location>
        <begin position="1324"/>
        <end position="1347"/>
    </location>
</feature>
<dbReference type="Proteomes" id="UP000515159">
    <property type="component" value="Chromosome 13"/>
</dbReference>
<feature type="region of interest" description="Disordered" evidence="14">
    <location>
        <begin position="538"/>
        <end position="569"/>
    </location>
</feature>
<feature type="compositionally biased region" description="Polar residues" evidence="14">
    <location>
        <begin position="653"/>
        <end position="663"/>
    </location>
</feature>
<dbReference type="CTD" id="65266"/>
<dbReference type="InterPro" id="IPR011009">
    <property type="entry name" value="Kinase-like_dom_sf"/>
</dbReference>
<evidence type="ECO:0000256" key="6">
    <source>
        <dbReference type="ARBA" id="ARBA00022553"/>
    </source>
</evidence>
<keyword evidence="10" id="KW-0067">ATP-binding</keyword>
<dbReference type="InterPro" id="IPR056865">
    <property type="entry name" value="CCTL2_WNK"/>
</dbReference>
<dbReference type="Pfam" id="PF24889">
    <property type="entry name" value="CCTL2_WNK"/>
    <property type="match status" value="1"/>
</dbReference>
<evidence type="ECO:0000256" key="1">
    <source>
        <dbReference type="ARBA" id="ARBA00001946"/>
    </source>
</evidence>
<keyword evidence="6" id="KW-0597">Phosphoprotein</keyword>
<dbReference type="FunCoup" id="A0A6P8NRR6">
    <property type="interactions" value="240"/>
</dbReference>
<evidence type="ECO:0000256" key="11">
    <source>
        <dbReference type="ARBA" id="ARBA00047899"/>
    </source>
</evidence>
<evidence type="ECO:0000256" key="7">
    <source>
        <dbReference type="ARBA" id="ARBA00022679"/>
    </source>
</evidence>
<sequence length="1488" mass="163189">MFAVGAAPAMSQTEVDLAGCGFLFGPVLAEEPGEMAPSLAALRRRHFSGKEPRINAYKYNRRSSAQLELLGYDPPGSSPCWTPDPGTFLEEKEPEPASAPAQPLARVAEVSSSEEEGARRTAAAASRSRPPPPPESLREQEESEEIETKAVATSPDGRYLKFNIEIGRGSFKTVYKGLDTETTVEVAWCELQTRKLTKVERQRFSEEVEMLKGLQHPNIVRFYDSWKSTVKGQICIVLVTELMTSGTLKTYLKRFKEMKLKVLQRWSRQILKGLHFLHTRSPPIIHRDLKCDNIFITGPTGSVKIGDLGLATLKSASFAKSVIGTPEFMAPEMYDEKYDEAVDVYAFGMCMLEMATSEYPYSECQNAAQIYRKVTSGMKPDSFYKVKVPELKEIIEGCIRMNKSERYTIQDLLEHTFFQEDTGVHVELAEEDDGVKPGLKLWLRMDDTKKLHGKYKDNNAIEFLFELYKDVAEEVAHEMVVLGFIYDADYKLVAKTIRDRVVAIKRKREKLKRAQEELKKREEEKQQNIWKLLEELRSPQGQSPPTSETLPLVQSVPATPSSADSMFSGSFVPEAEEPEADQHQHFPFRHTSYSSATSDCETDGYVSSSGFLDSPDVSQQHSSSISLEEPYNPTSTHPEIPFPSMRAEHLSSPGPTSELSSPVDSYTSDIASGLSDGYDGLSAGERNVKPAVKRSSGKILRRRGRSRLRIINISDKNDRVVECQLQTFNSKMVTFRFDLDGDNPEDIATVMVNNEFILPSERESFTNRIRDIIHRVETLLRKDVRGEKAVDGSPQDTAPPNTSVPSGLQADLQLQELARSFSSSSLSDLTCTSPSSSQGLQSPLQLSHTSSVSESEVFISDSSPLLQPFGSQPYFPVMSSASPVAASRTWPPLQTTSSPSASFPAMCHLPTSQSFPPSAFSALQTGHLPTPAPSNTFPAPLPQTTNGTSSNRLQSPLFSGLLSPPGSQQSPLQHMLINGIVPQTASNAVPPMASNLHPTTEWSTTAPLFSLANVFSLAMSMAQTLLPPPPAATSQPQGILPGSHMYPPQISIFGQPQPMHQNNYPQPPFEIKGDLPIQGLTPNNYNLNSGRIPENFLQNTPMSPLTNYSLNVTQPFNGTQGISPNVATVPLPDHLLGRSPSPMPLQRSLVTEQSPGSVMNAEAMSIDSPTDGNRTTPRGIERNMPVISTSESQKTAPSPPVASSLPGSPPPWNDESRPKIVGRFQVTPSKEPAENILDSSHDCSVTPPSQEAKAAEVRDPASTLDLVETSSSDSDDVSTDQDTELCSCSNPEVSVQDTTGSLEDTAECGASLADEGVMVTPAQGSQLAGEDDPGQKSSSDENTKSPQQISVVHMLMSYPRSISYLSSDDDTESEDDDIFEELENLRQKHLSEVQMLQTLQKKEIEELYAKMGKAPPPGIVSPATMLSSRQRRLPKGGFSQSRRNSLQRVEFLPPTGIMRKNSLSGSSSGSQEQRPSKGVTFAGDITRI</sequence>
<keyword evidence="4" id="KW-0963">Cytoplasm</keyword>
<dbReference type="Gene3D" id="3.10.20.90">
    <property type="entry name" value="Phosphatidylinositol 3-kinase Catalytic Subunit, Chain A, domain 1"/>
    <property type="match status" value="2"/>
</dbReference>
<keyword evidence="5" id="KW-0723">Serine/threonine-protein kinase</keyword>
<name>A0A6P8NRR6_GEOSA</name>
<dbReference type="Gene3D" id="1.10.510.10">
    <property type="entry name" value="Transferase(Phosphotransferase) domain 1"/>
    <property type="match status" value="1"/>
</dbReference>
<organism evidence="16 17">
    <name type="scientific">Geotrypetes seraphini</name>
    <name type="common">Gaboon caecilian</name>
    <name type="synonym">Caecilia seraphini</name>
    <dbReference type="NCBI Taxonomy" id="260995"/>
    <lineage>
        <taxon>Eukaryota</taxon>
        <taxon>Metazoa</taxon>
        <taxon>Chordata</taxon>
        <taxon>Craniata</taxon>
        <taxon>Vertebrata</taxon>
        <taxon>Euteleostomi</taxon>
        <taxon>Amphibia</taxon>
        <taxon>Gymnophiona</taxon>
        <taxon>Geotrypetes</taxon>
    </lineage>
</organism>
<feature type="compositionally biased region" description="Polar residues" evidence="14">
    <location>
        <begin position="1148"/>
        <end position="1157"/>
    </location>
</feature>
<feature type="compositionally biased region" description="Polar residues" evidence="14">
    <location>
        <begin position="1167"/>
        <end position="1176"/>
    </location>
</feature>
<feature type="compositionally biased region" description="Acidic residues" evidence="14">
    <location>
        <begin position="1273"/>
        <end position="1283"/>
    </location>
</feature>
<feature type="compositionally biased region" description="Polar residues" evidence="14">
    <location>
        <begin position="933"/>
        <end position="951"/>
    </location>
</feature>
<comment type="cofactor">
    <cofactor evidence="1">
        <name>Mg(2+)</name>
        <dbReference type="ChEBI" id="CHEBI:18420"/>
    </cofactor>
</comment>
<dbReference type="PROSITE" id="PS00108">
    <property type="entry name" value="PROTEIN_KINASE_ST"/>
    <property type="match status" value="1"/>
</dbReference>
<dbReference type="EC" id="2.7.11.1" evidence="3"/>
<evidence type="ECO:0000256" key="4">
    <source>
        <dbReference type="ARBA" id="ARBA00022490"/>
    </source>
</evidence>
<evidence type="ECO:0000256" key="13">
    <source>
        <dbReference type="SAM" id="Coils"/>
    </source>
</evidence>
<evidence type="ECO:0000256" key="8">
    <source>
        <dbReference type="ARBA" id="ARBA00022741"/>
    </source>
</evidence>
<gene>
    <name evidence="17" type="primary">WNK4</name>
</gene>
<dbReference type="RefSeq" id="XP_033773504.1">
    <property type="nucleotide sequence ID" value="XM_033917613.1"/>
</dbReference>
<dbReference type="InterPro" id="IPR000719">
    <property type="entry name" value="Prot_kinase_dom"/>
</dbReference>
<evidence type="ECO:0000256" key="3">
    <source>
        <dbReference type="ARBA" id="ARBA00012513"/>
    </source>
</evidence>
<feature type="compositionally biased region" description="Polar residues" evidence="14">
    <location>
        <begin position="794"/>
        <end position="806"/>
    </location>
</feature>
<feature type="compositionally biased region" description="Polar residues" evidence="14">
    <location>
        <begin position="1186"/>
        <end position="1196"/>
    </location>
</feature>
<evidence type="ECO:0000256" key="5">
    <source>
        <dbReference type="ARBA" id="ARBA00022527"/>
    </source>
</evidence>
<keyword evidence="13" id="KW-0175">Coiled coil</keyword>
<feature type="region of interest" description="Disordered" evidence="14">
    <location>
        <begin position="1130"/>
        <end position="1218"/>
    </location>
</feature>
<feature type="compositionally biased region" description="Polar residues" evidence="14">
    <location>
        <begin position="539"/>
        <end position="549"/>
    </location>
</feature>
<reference evidence="17" key="1">
    <citation type="submission" date="2025-08" db="UniProtKB">
        <authorList>
            <consortium name="RefSeq"/>
        </authorList>
    </citation>
    <scope>IDENTIFICATION</scope>
</reference>
<dbReference type="SMART" id="SM00220">
    <property type="entry name" value="S_TKc"/>
    <property type="match status" value="1"/>
</dbReference>
<feature type="compositionally biased region" description="Low complexity" evidence="14">
    <location>
        <begin position="96"/>
        <end position="111"/>
    </location>
</feature>
<evidence type="ECO:0000256" key="9">
    <source>
        <dbReference type="ARBA" id="ARBA00022777"/>
    </source>
</evidence>
<feature type="region of interest" description="Disordered" evidence="14">
    <location>
        <begin position="69"/>
        <end position="152"/>
    </location>
</feature>
<feature type="region of interest" description="Disordered" evidence="14">
    <location>
        <begin position="611"/>
        <end position="663"/>
    </location>
</feature>
<feature type="compositionally biased region" description="Low complexity" evidence="14">
    <location>
        <begin position="1262"/>
        <end position="1272"/>
    </location>
</feature>
<evidence type="ECO:0000256" key="14">
    <source>
        <dbReference type="SAM" id="MobiDB-lite"/>
    </source>
</evidence>
<dbReference type="Pfam" id="PF12202">
    <property type="entry name" value="OSR1_C"/>
    <property type="match status" value="1"/>
</dbReference>
<keyword evidence="7" id="KW-0808">Transferase</keyword>
<evidence type="ECO:0000259" key="15">
    <source>
        <dbReference type="PROSITE" id="PS50011"/>
    </source>
</evidence>
<evidence type="ECO:0000256" key="10">
    <source>
        <dbReference type="ARBA" id="ARBA00022840"/>
    </source>
</evidence>
<dbReference type="InterPro" id="IPR050588">
    <property type="entry name" value="WNK_Ser-Thr_kinase"/>
</dbReference>
<feature type="region of interest" description="Disordered" evidence="14">
    <location>
        <begin position="1429"/>
        <end position="1488"/>
    </location>
</feature>
<feature type="region of interest" description="Disordered" evidence="14">
    <location>
        <begin position="1233"/>
        <end position="1302"/>
    </location>
</feature>
<dbReference type="InterPro" id="IPR008271">
    <property type="entry name" value="Ser/Thr_kinase_AS"/>
</dbReference>
<dbReference type="PANTHER" id="PTHR13902">
    <property type="entry name" value="SERINE/THREONINE-PROTEIN KINASE WNK WITH NO LYSINE -RELATED"/>
    <property type="match status" value="1"/>
</dbReference>
<dbReference type="GO" id="GO:0005737">
    <property type="term" value="C:cytoplasm"/>
    <property type="evidence" value="ECO:0007669"/>
    <property type="project" value="UniProtKB-SubCell"/>
</dbReference>
<protein>
    <recommendedName>
        <fullName evidence="3">non-specific serine/threonine protein kinase</fullName>
        <ecNumber evidence="3">2.7.11.1</ecNumber>
    </recommendedName>
</protein>
<keyword evidence="9 17" id="KW-0418">Kinase</keyword>
<dbReference type="GO" id="GO:0005524">
    <property type="term" value="F:ATP binding"/>
    <property type="evidence" value="ECO:0007669"/>
    <property type="project" value="UniProtKB-KW"/>
</dbReference>
<dbReference type="Pfam" id="PF00069">
    <property type="entry name" value="Pkinase"/>
    <property type="match status" value="1"/>
</dbReference>
<dbReference type="CDD" id="cd14033">
    <property type="entry name" value="STKc_WNK4"/>
    <property type="match status" value="1"/>
</dbReference>
<dbReference type="InterPro" id="IPR024678">
    <property type="entry name" value="Kinase_OSR1/WNK_CCT"/>
</dbReference>
<feature type="compositionally biased region" description="Polar residues" evidence="14">
    <location>
        <begin position="1286"/>
        <end position="1302"/>
    </location>
</feature>
<feature type="region of interest" description="Disordered" evidence="14">
    <location>
        <begin position="786"/>
        <end position="807"/>
    </location>
</feature>
<feature type="compositionally biased region" description="Polar residues" evidence="14">
    <location>
        <begin position="611"/>
        <end position="637"/>
    </location>
</feature>
<feature type="domain" description="Protein kinase" evidence="15">
    <location>
        <begin position="160"/>
        <end position="418"/>
    </location>
</feature>
<dbReference type="InParanoid" id="A0A6P8NRR6"/>
<comment type="catalytic activity">
    <reaction evidence="11">
        <text>L-threonyl-[protein] + ATP = O-phospho-L-threonyl-[protein] + ADP + H(+)</text>
        <dbReference type="Rhea" id="RHEA:46608"/>
        <dbReference type="Rhea" id="RHEA-COMP:11060"/>
        <dbReference type="Rhea" id="RHEA-COMP:11605"/>
        <dbReference type="ChEBI" id="CHEBI:15378"/>
        <dbReference type="ChEBI" id="CHEBI:30013"/>
        <dbReference type="ChEBI" id="CHEBI:30616"/>
        <dbReference type="ChEBI" id="CHEBI:61977"/>
        <dbReference type="ChEBI" id="CHEBI:456216"/>
        <dbReference type="EC" id="2.7.11.1"/>
    </reaction>
</comment>
<dbReference type="PROSITE" id="PS50011">
    <property type="entry name" value="PROTEIN_KINASE_DOM"/>
    <property type="match status" value="1"/>
</dbReference>
<proteinExistence type="predicted"/>
<evidence type="ECO:0000256" key="12">
    <source>
        <dbReference type="ARBA" id="ARBA00048679"/>
    </source>
</evidence>